<organism>
    <name type="scientific">Arabidopsis thaliana</name>
    <name type="common">Mouse-ear cress</name>
    <dbReference type="NCBI Taxonomy" id="3702"/>
    <lineage>
        <taxon>Eukaryota</taxon>
        <taxon>Viridiplantae</taxon>
        <taxon>Streptophyta</taxon>
        <taxon>Embryophyta</taxon>
        <taxon>Tracheophyta</taxon>
        <taxon>Spermatophyta</taxon>
        <taxon>Magnoliopsida</taxon>
        <taxon>eudicotyledons</taxon>
        <taxon>Gunneridae</taxon>
        <taxon>Pentapetalae</taxon>
        <taxon>rosids</taxon>
        <taxon>malvids</taxon>
        <taxon>Brassicales</taxon>
        <taxon>Brassicaceae</taxon>
        <taxon>Camelineae</taxon>
        <taxon>Arabidopsis</taxon>
    </lineage>
</organism>
<accession>Q9S8Q5</accession>
<dbReference type="AlphaFoldDB" id="Q9S8Q5"/>
<protein>
    <submittedName>
        <fullName>Lipid transfer protein</fullName>
    </submittedName>
</protein>
<proteinExistence type="evidence at protein level"/>
<sequence>AISCGAVTGSLGQCYNYL</sequence>
<name>Q9S8Q5_ARATH</name>
<keyword id="KW-0903">Direct protein sequencing</keyword>
<reference key="1">
    <citation type="journal article" date="1993" name="FEBS Lett.">
        <title>Purification and antipathogenic activity of lipid transfer proteins (LTPs) from the leaves of Arabidopsis and spinach.</title>
        <authorList>
            <person name="Segura A."/>
            <person name="Moreno M."/>
            <person name="Garcia-Olmedo F."/>
        </authorList>
    </citation>
    <scope>PROTEIN SEQUENCE</scope>
</reference>